<keyword evidence="2" id="KW-0472">Membrane</keyword>
<organism evidence="4 5">
    <name type="scientific">Corynebacterium haemomassiliense</name>
    <dbReference type="NCBI Taxonomy" id="2754726"/>
    <lineage>
        <taxon>Bacteria</taxon>
        <taxon>Bacillati</taxon>
        <taxon>Actinomycetota</taxon>
        <taxon>Actinomycetes</taxon>
        <taxon>Mycobacteriales</taxon>
        <taxon>Corynebacteriaceae</taxon>
        <taxon>Corynebacterium</taxon>
    </lineage>
</organism>
<feature type="compositionally biased region" description="Polar residues" evidence="1">
    <location>
        <begin position="752"/>
        <end position="771"/>
    </location>
</feature>
<dbReference type="Proteomes" id="UP000523682">
    <property type="component" value="Unassembled WGS sequence"/>
</dbReference>
<accession>A0A7W2EB90</accession>
<keyword evidence="3" id="KW-0732">Signal</keyword>
<dbReference type="EMBL" id="JACDTZ010000001">
    <property type="protein sequence ID" value="MBA5244524.1"/>
    <property type="molecule type" value="Genomic_DNA"/>
</dbReference>
<dbReference type="RefSeq" id="WP_181889138.1">
    <property type="nucleotide sequence ID" value="NZ_JACDTZ010000001.1"/>
</dbReference>
<feature type="signal peptide" evidence="3">
    <location>
        <begin position="1"/>
        <end position="29"/>
    </location>
</feature>
<comment type="caution">
    <text evidence="4">The sequence shown here is derived from an EMBL/GenBank/DDBJ whole genome shotgun (WGS) entry which is preliminary data.</text>
</comment>
<keyword evidence="5" id="KW-1185">Reference proteome</keyword>
<feature type="transmembrane region" description="Helical" evidence="2">
    <location>
        <begin position="785"/>
        <end position="809"/>
    </location>
</feature>
<evidence type="ECO:0000313" key="4">
    <source>
        <dbReference type="EMBL" id="MBA5244524.1"/>
    </source>
</evidence>
<proteinExistence type="predicted"/>
<dbReference type="InterPro" id="IPR024079">
    <property type="entry name" value="MetalloPept_cat_dom_sf"/>
</dbReference>
<keyword evidence="2" id="KW-1133">Transmembrane helix</keyword>
<feature type="region of interest" description="Disordered" evidence="1">
    <location>
        <begin position="185"/>
        <end position="204"/>
    </location>
</feature>
<protein>
    <submittedName>
        <fullName evidence="4">Uncharacterized protein</fullName>
    </submittedName>
</protein>
<dbReference type="Gene3D" id="3.40.390.10">
    <property type="entry name" value="Collagenase (Catalytic Domain)"/>
    <property type="match status" value="1"/>
</dbReference>
<reference evidence="4 5" key="1">
    <citation type="submission" date="2020-07" db="EMBL/GenBank/DDBJ databases">
        <title>Draft genome and description of Corynebacterium haemomassiliense strain Marseile-Q3615 sp. nov.</title>
        <authorList>
            <person name="Boxberger M."/>
            <person name="La Scola B."/>
        </authorList>
    </citation>
    <scope>NUCLEOTIDE SEQUENCE [LARGE SCALE GENOMIC DNA]</scope>
    <source>
        <strain evidence="4 5">Marseille-Q3615</strain>
    </source>
</reference>
<feature type="compositionally biased region" description="Polar residues" evidence="1">
    <location>
        <begin position="189"/>
        <end position="198"/>
    </location>
</feature>
<feature type="region of interest" description="Disordered" evidence="1">
    <location>
        <begin position="691"/>
        <end position="779"/>
    </location>
</feature>
<evidence type="ECO:0000256" key="1">
    <source>
        <dbReference type="SAM" id="MobiDB-lite"/>
    </source>
</evidence>
<evidence type="ECO:0000256" key="2">
    <source>
        <dbReference type="SAM" id="Phobius"/>
    </source>
</evidence>
<evidence type="ECO:0000256" key="3">
    <source>
        <dbReference type="SAM" id="SignalP"/>
    </source>
</evidence>
<dbReference type="SUPFAM" id="SSF55486">
    <property type="entry name" value="Metalloproteases ('zincins'), catalytic domain"/>
    <property type="match status" value="1"/>
</dbReference>
<sequence>MMHTGKRAIAAVVALGLTAGVTLPVQADAAVDLSKSYQVGVTTGAAEGFQNVDVNKGRVSWLMYNSLTYGLMPTAFYLDAYADGQKVEFAGEKTKVEPASNSEGDVVTLTHTDPNLGVELVRTFTVTPANVDVRVELKSDSKRDLKLVLTDGLMSYDYPFSSEEADPNEYTIDVGSRYKLNTKFEGADTTGTGESQQAAEAGRNDGDRYYAGVWQRHDNRLSARMTIAGDANEALKDSDGDGLPDDWEINGYTDADGNEFPLHRWGADPNKPDLFLQLNWMQSEWETKGCSEKREYAATEKDFGEFLECADANVNVYRPSRKILNDLVDLFDRRGYNLHIDAGDYYSNIPGITPQGGDTIPYAPIYFKDGNGRAEVPGVRLVKDRKNLLGARQSVFRVGIIGDQQEAGNLSSGNGLISDGAFYVAKNYLMTSQEQMRNTILHEFGHNLGLTHSGASNVDKPNSSYVPKYKSVMNYLYQFSHFDYSDKNSTDNDNTSIPQACYDGTAKCFTGSYDIAPDWQNLDIVNGEIAKATGSTGVSEDPSESGHSHPQVDELVLMAAEENNGKAGIRVLGEREGVKNVIIANRSDSKVYLELSNLGIDLHEFTLQVDYPGGKFRKTYPVEGVLKEHGKYNVEVPIANTAGYKDSSMPVKFRVFNADGRLVAEETNEFSVLNYTTEQMDQLVKDLEKKNSKHLQAARDTVGKKDPAKPTLAKPAPVPTKNNQPVRTGNRRPAVTELNGATQPAPKPKPGTNPTQNPSRNEPAPNNQTGETGKGGKASGGSTGAIVGIIIAILAVVGLGGAAAAMGGFI</sequence>
<dbReference type="AlphaFoldDB" id="A0A7W2EB90"/>
<keyword evidence="2" id="KW-0812">Transmembrane</keyword>
<gene>
    <name evidence="4" type="ORF">H0193_06840</name>
</gene>
<feature type="chain" id="PRO_5030803658" evidence="3">
    <location>
        <begin position="30"/>
        <end position="810"/>
    </location>
</feature>
<name>A0A7W2EB90_9CORY</name>
<evidence type="ECO:0000313" key="5">
    <source>
        <dbReference type="Proteomes" id="UP000523682"/>
    </source>
</evidence>
<dbReference type="GO" id="GO:0008237">
    <property type="term" value="F:metallopeptidase activity"/>
    <property type="evidence" value="ECO:0007669"/>
    <property type="project" value="InterPro"/>
</dbReference>